<comment type="cofactor">
    <cofactor evidence="1 7">
        <name>FAD</name>
        <dbReference type="ChEBI" id="CHEBI:57692"/>
    </cofactor>
</comment>
<dbReference type="GO" id="GO:0005737">
    <property type="term" value="C:cytoplasm"/>
    <property type="evidence" value="ECO:0007669"/>
    <property type="project" value="TreeGrafter"/>
</dbReference>
<dbReference type="PANTHER" id="PTHR48083">
    <property type="entry name" value="MEDIUM-CHAIN SPECIFIC ACYL-COA DEHYDROGENASE, MITOCHONDRIAL-RELATED"/>
    <property type="match status" value="1"/>
</dbReference>
<gene>
    <name evidence="11" type="primary">acd</name>
    <name evidence="11" type="ORF">GCM10011534_11430</name>
</gene>
<keyword evidence="5 7" id="KW-0274">FAD</keyword>
<dbReference type="Pfam" id="PF00441">
    <property type="entry name" value="Acyl-CoA_dh_1"/>
    <property type="match status" value="1"/>
</dbReference>
<dbReference type="InterPro" id="IPR036250">
    <property type="entry name" value="AcylCo_DH-like_C"/>
</dbReference>
<evidence type="ECO:0000259" key="9">
    <source>
        <dbReference type="Pfam" id="PF02770"/>
    </source>
</evidence>
<feature type="domain" description="Acyl-CoA dehydrogenase/oxidase C-terminal" evidence="8">
    <location>
        <begin position="243"/>
        <end position="392"/>
    </location>
</feature>
<dbReference type="Gene3D" id="1.10.540.10">
    <property type="entry name" value="Acyl-CoA dehydrogenase/oxidase, N-terminal domain"/>
    <property type="match status" value="1"/>
</dbReference>
<dbReference type="InterPro" id="IPR006089">
    <property type="entry name" value="Acyl-CoA_DH_CS"/>
</dbReference>
<evidence type="ECO:0000256" key="2">
    <source>
        <dbReference type="ARBA" id="ARBA00009347"/>
    </source>
</evidence>
<dbReference type="GO" id="GO:0050660">
    <property type="term" value="F:flavin adenine dinucleotide binding"/>
    <property type="evidence" value="ECO:0007669"/>
    <property type="project" value="InterPro"/>
</dbReference>
<protein>
    <recommendedName>
        <fullName evidence="3">Medium-chain specific acyl-CoA dehydrogenase, mitochondrial</fullName>
    </recommendedName>
</protein>
<dbReference type="RefSeq" id="WP_229669143.1">
    <property type="nucleotide sequence ID" value="NZ_BMLF01000001.1"/>
</dbReference>
<evidence type="ECO:0000259" key="10">
    <source>
        <dbReference type="Pfam" id="PF02771"/>
    </source>
</evidence>
<feature type="domain" description="Acyl-CoA oxidase/dehydrogenase middle" evidence="9">
    <location>
        <begin position="141"/>
        <end position="231"/>
    </location>
</feature>
<organism evidence="11 12">
    <name type="scientific">Pseudooceanicola nanhaiensis</name>
    <dbReference type="NCBI Taxonomy" id="375761"/>
    <lineage>
        <taxon>Bacteria</taxon>
        <taxon>Pseudomonadati</taxon>
        <taxon>Pseudomonadota</taxon>
        <taxon>Alphaproteobacteria</taxon>
        <taxon>Rhodobacterales</taxon>
        <taxon>Paracoccaceae</taxon>
        <taxon>Pseudooceanicola</taxon>
    </lineage>
</organism>
<proteinExistence type="inferred from homology"/>
<keyword evidence="4 7" id="KW-0285">Flavoprotein</keyword>
<dbReference type="InterPro" id="IPR009075">
    <property type="entry name" value="AcylCo_DH/oxidase_C"/>
</dbReference>
<comment type="caution">
    <text evidence="11">The sequence shown here is derived from an EMBL/GenBank/DDBJ whole genome shotgun (WGS) entry which is preliminary data.</text>
</comment>
<dbReference type="PANTHER" id="PTHR48083:SF2">
    <property type="entry name" value="MEDIUM-CHAIN SPECIFIC ACYL-COA DEHYDROGENASE, MITOCHONDRIAL"/>
    <property type="match status" value="1"/>
</dbReference>
<dbReference type="InterPro" id="IPR006091">
    <property type="entry name" value="Acyl-CoA_Oxase/DH_mid-dom"/>
</dbReference>
<dbReference type="PROSITE" id="PS00073">
    <property type="entry name" value="ACYL_COA_DH_2"/>
    <property type="match status" value="1"/>
</dbReference>
<dbReference type="GO" id="GO:0003995">
    <property type="term" value="F:acyl-CoA dehydrogenase activity"/>
    <property type="evidence" value="ECO:0007669"/>
    <property type="project" value="InterPro"/>
</dbReference>
<name>A0A917SPI7_9RHOB</name>
<evidence type="ECO:0000256" key="3">
    <source>
        <dbReference type="ARBA" id="ARBA00019125"/>
    </source>
</evidence>
<keyword evidence="12" id="KW-1185">Reference proteome</keyword>
<dbReference type="Gene3D" id="1.20.140.10">
    <property type="entry name" value="Butyryl-CoA Dehydrogenase, subunit A, domain 3"/>
    <property type="match status" value="1"/>
</dbReference>
<evidence type="ECO:0000256" key="5">
    <source>
        <dbReference type="ARBA" id="ARBA00022827"/>
    </source>
</evidence>
<reference evidence="11" key="1">
    <citation type="journal article" date="2014" name="Int. J. Syst. Evol. Microbiol.">
        <title>Complete genome sequence of Corynebacterium casei LMG S-19264T (=DSM 44701T), isolated from a smear-ripened cheese.</title>
        <authorList>
            <consortium name="US DOE Joint Genome Institute (JGI-PGF)"/>
            <person name="Walter F."/>
            <person name="Albersmeier A."/>
            <person name="Kalinowski J."/>
            <person name="Ruckert C."/>
        </authorList>
    </citation>
    <scope>NUCLEOTIDE SEQUENCE</scope>
    <source>
        <strain evidence="11">CGMCC 1.6293</strain>
    </source>
</reference>
<dbReference type="FunFam" id="1.20.140.10:FF:000001">
    <property type="entry name" value="Acyl-CoA dehydrogenase"/>
    <property type="match status" value="1"/>
</dbReference>
<dbReference type="InterPro" id="IPR009100">
    <property type="entry name" value="AcylCoA_DH/oxidase_NM_dom_sf"/>
</dbReference>
<dbReference type="AlphaFoldDB" id="A0A917SPI7"/>
<evidence type="ECO:0000256" key="4">
    <source>
        <dbReference type="ARBA" id="ARBA00022630"/>
    </source>
</evidence>
<evidence type="ECO:0000256" key="7">
    <source>
        <dbReference type="RuleBase" id="RU362125"/>
    </source>
</evidence>
<evidence type="ECO:0000313" key="12">
    <source>
        <dbReference type="Proteomes" id="UP000649829"/>
    </source>
</evidence>
<reference evidence="11" key="2">
    <citation type="submission" date="2020-09" db="EMBL/GenBank/DDBJ databases">
        <authorList>
            <person name="Sun Q."/>
            <person name="Zhou Y."/>
        </authorList>
    </citation>
    <scope>NUCLEOTIDE SEQUENCE</scope>
    <source>
        <strain evidence="11">CGMCC 1.6293</strain>
    </source>
</reference>
<dbReference type="InterPro" id="IPR050741">
    <property type="entry name" value="Acyl-CoA_dehydrogenase"/>
</dbReference>
<dbReference type="SUPFAM" id="SSF56645">
    <property type="entry name" value="Acyl-CoA dehydrogenase NM domain-like"/>
    <property type="match status" value="1"/>
</dbReference>
<dbReference type="Proteomes" id="UP000649829">
    <property type="component" value="Unassembled WGS sequence"/>
</dbReference>
<evidence type="ECO:0000259" key="8">
    <source>
        <dbReference type="Pfam" id="PF00441"/>
    </source>
</evidence>
<keyword evidence="6 7" id="KW-0560">Oxidoreductase</keyword>
<dbReference type="InterPro" id="IPR037069">
    <property type="entry name" value="AcylCoA_DH/ox_N_sf"/>
</dbReference>
<comment type="similarity">
    <text evidence="2 7">Belongs to the acyl-CoA dehydrogenase family.</text>
</comment>
<dbReference type="GO" id="GO:0033539">
    <property type="term" value="P:fatty acid beta-oxidation using acyl-CoA dehydrogenase"/>
    <property type="evidence" value="ECO:0007669"/>
    <property type="project" value="TreeGrafter"/>
</dbReference>
<accession>A0A917SPI7</accession>
<dbReference type="Pfam" id="PF02771">
    <property type="entry name" value="Acyl-CoA_dh_N"/>
    <property type="match status" value="1"/>
</dbReference>
<evidence type="ECO:0000256" key="1">
    <source>
        <dbReference type="ARBA" id="ARBA00001974"/>
    </source>
</evidence>
<dbReference type="InterPro" id="IPR046373">
    <property type="entry name" value="Acyl-CoA_Oxase/DH_mid-dom_sf"/>
</dbReference>
<dbReference type="Pfam" id="PF02770">
    <property type="entry name" value="Acyl-CoA_dh_M"/>
    <property type="match status" value="1"/>
</dbReference>
<feature type="domain" description="Acyl-CoA dehydrogenase/oxidase N-terminal" evidence="10">
    <location>
        <begin position="19"/>
        <end position="105"/>
    </location>
</feature>
<evidence type="ECO:0000256" key="6">
    <source>
        <dbReference type="ARBA" id="ARBA00023002"/>
    </source>
</evidence>
<dbReference type="Gene3D" id="2.40.110.10">
    <property type="entry name" value="Butyryl-CoA Dehydrogenase, subunit A, domain 2"/>
    <property type="match status" value="1"/>
</dbReference>
<sequence length="396" mass="43638">MDRAVEGMDRSFGAWTMPDEYREMQRLVRRFVQGDVRAVEDTLPHDATSCPADKLAPLQEKAKAMGLWCVRTPEAYGGAGLNLLGQAVWAEEAKQVRMGLYNAAMGAFGIDPPNVIWEGNRRQIEAYGLPGVEKGTKCFVAISEPSGGADPGRSIQLRAEKVGGKYVLNGSKMWITGAAKADWGIVYARTGGRGRSGISSFIVDRDTPGLSIREIPVIRAYSPYELHFDNVEVPAENLLGAEGQGFQLAEKWLVDNRIQYSAGTLGVAQAALDIAVKWANERETFGSKLADKQAVQWMLADSEMELRAARLVVYDAAWRGDRGEDFKLEASIAKVTATETAGRIVDRCMQILGGLGVSKELPLERWYRELRIHRIGEGPSEVHRMVVARNVLNGRR</sequence>
<dbReference type="EMBL" id="BMLF01000001">
    <property type="protein sequence ID" value="GGL91000.1"/>
    <property type="molecule type" value="Genomic_DNA"/>
</dbReference>
<evidence type="ECO:0000313" key="11">
    <source>
        <dbReference type="EMBL" id="GGL91000.1"/>
    </source>
</evidence>
<dbReference type="SUPFAM" id="SSF47203">
    <property type="entry name" value="Acyl-CoA dehydrogenase C-terminal domain-like"/>
    <property type="match status" value="1"/>
</dbReference>
<dbReference type="InterPro" id="IPR013786">
    <property type="entry name" value="AcylCoA_DH/ox_N"/>
</dbReference>